<keyword evidence="1" id="KW-0328">Glycosyltransferase</keyword>
<keyword evidence="3" id="KW-1133">Transmembrane helix</keyword>
<feature type="domain" description="Glycosyl transferase family 1" evidence="4">
    <location>
        <begin position="565"/>
        <end position="675"/>
    </location>
</feature>
<dbReference type="InterPro" id="IPR041693">
    <property type="entry name" value="Glyco_trans_4_5"/>
</dbReference>
<feature type="compositionally biased region" description="Basic residues" evidence="2">
    <location>
        <begin position="159"/>
        <end position="182"/>
    </location>
</feature>
<evidence type="ECO:0000256" key="1">
    <source>
        <dbReference type="ARBA" id="ARBA00022676"/>
    </source>
</evidence>
<feature type="compositionally biased region" description="Basic and acidic residues" evidence="2">
    <location>
        <begin position="135"/>
        <end position="145"/>
    </location>
</feature>
<gene>
    <name evidence="5" type="ORF">O6P43_027806</name>
</gene>
<dbReference type="PANTHER" id="PTHR47778:SF2">
    <property type="entry name" value="GLYCOSYL TRANSFERASE FAMILY 1 DOMAIN-CONTAINING PROTEIN"/>
    <property type="match status" value="1"/>
</dbReference>
<organism evidence="5 6">
    <name type="scientific">Quillaja saponaria</name>
    <name type="common">Soap bark tree</name>
    <dbReference type="NCBI Taxonomy" id="32244"/>
    <lineage>
        <taxon>Eukaryota</taxon>
        <taxon>Viridiplantae</taxon>
        <taxon>Streptophyta</taxon>
        <taxon>Embryophyta</taxon>
        <taxon>Tracheophyta</taxon>
        <taxon>Spermatophyta</taxon>
        <taxon>Magnoliopsida</taxon>
        <taxon>eudicotyledons</taxon>
        <taxon>Gunneridae</taxon>
        <taxon>Pentapetalae</taxon>
        <taxon>rosids</taxon>
        <taxon>fabids</taxon>
        <taxon>Fabales</taxon>
        <taxon>Quillajaceae</taxon>
        <taxon>Quillaja</taxon>
    </lineage>
</organism>
<accession>A0AAD7L5W7</accession>
<feature type="transmembrane region" description="Helical" evidence="3">
    <location>
        <begin position="70"/>
        <end position="87"/>
    </location>
</feature>
<feature type="compositionally biased region" description="Polar residues" evidence="2">
    <location>
        <begin position="124"/>
        <end position="134"/>
    </location>
</feature>
<dbReference type="Pfam" id="PF00534">
    <property type="entry name" value="Glycos_transf_1"/>
    <property type="match status" value="1"/>
</dbReference>
<comment type="caution">
    <text evidence="5">The sequence shown here is derived from an EMBL/GenBank/DDBJ whole genome shotgun (WGS) entry which is preliminary data.</text>
</comment>
<evidence type="ECO:0000259" key="4">
    <source>
        <dbReference type="Pfam" id="PF00534"/>
    </source>
</evidence>
<dbReference type="EMBL" id="JARAOO010000011">
    <property type="protein sequence ID" value="KAJ7951818.1"/>
    <property type="molecule type" value="Genomic_DNA"/>
</dbReference>
<evidence type="ECO:0000313" key="6">
    <source>
        <dbReference type="Proteomes" id="UP001163823"/>
    </source>
</evidence>
<evidence type="ECO:0000256" key="3">
    <source>
        <dbReference type="SAM" id="Phobius"/>
    </source>
</evidence>
<dbReference type="PANTHER" id="PTHR47778">
    <property type="entry name" value="BNAA05G14870D PROTEIN"/>
    <property type="match status" value="1"/>
</dbReference>
<dbReference type="KEGG" id="qsa:O6P43_027806"/>
<dbReference type="GO" id="GO:0016757">
    <property type="term" value="F:glycosyltransferase activity"/>
    <property type="evidence" value="ECO:0007669"/>
    <property type="project" value="UniProtKB-KW"/>
</dbReference>
<dbReference type="AlphaFoldDB" id="A0AAD7L5W7"/>
<name>A0AAD7L5W7_QUISA</name>
<evidence type="ECO:0000256" key="2">
    <source>
        <dbReference type="SAM" id="MobiDB-lite"/>
    </source>
</evidence>
<dbReference type="Proteomes" id="UP001163823">
    <property type="component" value="Chromosome 11"/>
</dbReference>
<feature type="region of interest" description="Disordered" evidence="2">
    <location>
        <begin position="102"/>
        <end position="186"/>
    </location>
</feature>
<keyword evidence="6" id="KW-1185">Reference proteome</keyword>
<proteinExistence type="predicted"/>
<protein>
    <submittedName>
        <fullName evidence="5">Glycosyl transferase, family 1</fullName>
    </submittedName>
</protein>
<dbReference type="Pfam" id="PF16994">
    <property type="entry name" value="Glyco_trans_4_5"/>
    <property type="match status" value="1"/>
</dbReference>
<keyword evidence="3" id="KW-0472">Membrane</keyword>
<keyword evidence="5" id="KW-0808">Transferase</keyword>
<keyword evidence="3" id="KW-0812">Transmembrane</keyword>
<dbReference type="CDD" id="cd03801">
    <property type="entry name" value="GT4_PimA-like"/>
    <property type="match status" value="1"/>
</dbReference>
<dbReference type="SUPFAM" id="SSF53756">
    <property type="entry name" value="UDP-Glycosyltransferase/glycogen phosphorylase"/>
    <property type="match status" value="1"/>
</dbReference>
<feature type="region of interest" description="Disordered" evidence="2">
    <location>
        <begin position="1"/>
        <end position="59"/>
    </location>
</feature>
<reference evidence="5" key="1">
    <citation type="journal article" date="2023" name="Science">
        <title>Elucidation of the pathway for biosynthesis of saponin adjuvants from the soapbark tree.</title>
        <authorList>
            <person name="Reed J."/>
            <person name="Orme A."/>
            <person name="El-Demerdash A."/>
            <person name="Owen C."/>
            <person name="Martin L.B.B."/>
            <person name="Misra R.C."/>
            <person name="Kikuchi S."/>
            <person name="Rejzek M."/>
            <person name="Martin A.C."/>
            <person name="Harkess A."/>
            <person name="Leebens-Mack J."/>
            <person name="Louveau T."/>
            <person name="Stephenson M.J."/>
            <person name="Osbourn A."/>
        </authorList>
    </citation>
    <scope>NUCLEOTIDE SEQUENCE</scope>
    <source>
        <strain evidence="5">S10</strain>
    </source>
</reference>
<dbReference type="InterPro" id="IPR001296">
    <property type="entry name" value="Glyco_trans_1"/>
</dbReference>
<dbReference type="Gene3D" id="3.40.50.2000">
    <property type="entry name" value="Glycogen Phosphorylase B"/>
    <property type="match status" value="1"/>
</dbReference>
<sequence>MEESNNRGEFQGNVVRQSPLMSGGSFKSTLSGRSTPQTSPSFRRLNSSRTPRREGRSSVAGAQWFRSNRLMFWLLLITLWAYLGFYVQSRWAHGDNKEEFLGFGSRPSMTNLESKQSQRRDLLASNNSLSTENNVGKEKKDKKIDVVLARKGNMVPSHRNAKEKKRGKRPARNLRAKGRAKQKPAVEVESIEIEEQQQDIPKKNTSYGLLVGPFGLTEDRVLEWSPEKRSGTCKRKTDFARLVWSRRFILIFHELSMTGAPISMLELATELLSCGATVSAVVLSRKGGLMPELARRRIKVLEDRADFSFKTAMKADLVIAGSAVCASWIEQYISHFPAGASQVAWWIMENRREYFERSKDVLHRVKMLIFLSESQSKQWLQWCEEESIKLRSQPALIPLSVNDELTFVAGIPSTLNTPSFSTEKMSEKRQLLRDSVRKEMGLTDSDMLVMSLSSINPGKGQLLLLESASMIVEDKPLQNKLKLKKSVNIKKDLSVQARRHHLRSLLQLLKHDVSLNRSPILSESLNRKRRVLTYDGGSKGQSLKILIGSVGSKSNKVDYVKELLSFLEQHSNLSKSVLWTPATTRVASLYSAADVYVINSQGLGETFGRVTIEAMAFGLPVLGTDAGGTQEIVEHNITGLLHPLGRPGNRVLAQNLQFLLENRSAREQMGMEGKKKVEQKYLKRHMYKKFVDVLVTCMRSK</sequence>
<evidence type="ECO:0000313" key="5">
    <source>
        <dbReference type="EMBL" id="KAJ7951818.1"/>
    </source>
</evidence>
<feature type="compositionally biased region" description="Polar residues" evidence="2">
    <location>
        <begin position="14"/>
        <end position="49"/>
    </location>
</feature>